<dbReference type="AlphaFoldDB" id="A0A380MBN6"/>
<name>A0A380MBN6_9ACTO</name>
<proteinExistence type="predicted"/>
<feature type="region of interest" description="Disordered" evidence="1">
    <location>
        <begin position="1"/>
        <end position="25"/>
    </location>
</feature>
<reference evidence="3 4" key="1">
    <citation type="submission" date="2018-11" db="EMBL/GenBank/DDBJ databases">
        <title>Multidrug-resistant genes are associated with an 42-kb island TGI1 carrying a complex class 1 integron in a Trueperella pyogenes.</title>
        <authorList>
            <person name="Dong W."/>
        </authorList>
    </citation>
    <scope>NUCLEOTIDE SEQUENCE [LARGE SCALE GENOMIC DNA]</scope>
    <source>
        <strain evidence="3 4">TP4</strain>
    </source>
</reference>
<protein>
    <submittedName>
        <fullName evidence="3">Sigma-70 family RNA polymerase sigma factor</fullName>
    </submittedName>
</protein>
<feature type="region of interest" description="Disordered" evidence="1">
    <location>
        <begin position="220"/>
        <end position="244"/>
    </location>
</feature>
<evidence type="ECO:0000313" key="3">
    <source>
        <dbReference type="EMBL" id="AZR07159.1"/>
    </source>
</evidence>
<feature type="compositionally biased region" description="Basic residues" evidence="1">
    <location>
        <begin position="1"/>
        <end position="12"/>
    </location>
</feature>
<sequence length="244" mass="27375">MRNRKAGQRPHSQRPSLTIHFKHEANCGGNKAETETYFLNPEDVAVMIETDRHERARQAQKPVEDIEPRDAQQILDELWRAEEAVNHRFHRGDRGKGRKECTCGAGCGERRGCRLPSTHPWSLDQMLEIDRDPATSELTPEDALISAEEAHSHAADLLAMRTAIAQLSDRHRLVTDLMIQQGMSQADVARHLGVTRARVSQLFREVKTAVIEAVEESRLNSRTRLGSEVKGPAEGAGPQPKESR</sequence>
<dbReference type="Gene3D" id="1.20.140.160">
    <property type="match status" value="1"/>
</dbReference>
<dbReference type="Proteomes" id="UP000275951">
    <property type="component" value="Chromosome"/>
</dbReference>
<evidence type="ECO:0000259" key="2">
    <source>
        <dbReference type="Pfam" id="PF04545"/>
    </source>
</evidence>
<dbReference type="RefSeq" id="WP_108726343.1">
    <property type="nucleotide sequence ID" value="NZ_CP029001.1"/>
</dbReference>
<accession>A0A380MBN6</accession>
<dbReference type="GO" id="GO:0003700">
    <property type="term" value="F:DNA-binding transcription factor activity"/>
    <property type="evidence" value="ECO:0007669"/>
    <property type="project" value="InterPro"/>
</dbReference>
<dbReference type="SUPFAM" id="SSF88659">
    <property type="entry name" value="Sigma3 and sigma4 domains of RNA polymerase sigma factors"/>
    <property type="match status" value="1"/>
</dbReference>
<dbReference type="EMBL" id="CP033905">
    <property type="protein sequence ID" value="AZR07159.1"/>
    <property type="molecule type" value="Genomic_DNA"/>
</dbReference>
<dbReference type="InterPro" id="IPR007630">
    <property type="entry name" value="RNA_pol_sigma70_r4"/>
</dbReference>
<gene>
    <name evidence="3" type="ORF">EBQ10_07540</name>
</gene>
<dbReference type="InterPro" id="IPR013324">
    <property type="entry name" value="RNA_pol_sigma_r3/r4-like"/>
</dbReference>
<feature type="domain" description="RNA polymerase sigma-70 region 4" evidence="2">
    <location>
        <begin position="163"/>
        <end position="202"/>
    </location>
</feature>
<dbReference type="Pfam" id="PF04545">
    <property type="entry name" value="Sigma70_r4"/>
    <property type="match status" value="1"/>
</dbReference>
<evidence type="ECO:0000256" key="1">
    <source>
        <dbReference type="SAM" id="MobiDB-lite"/>
    </source>
</evidence>
<evidence type="ECO:0000313" key="4">
    <source>
        <dbReference type="Proteomes" id="UP000275951"/>
    </source>
</evidence>
<organism evidence="3 4">
    <name type="scientific">Trueperella pyogenes</name>
    <dbReference type="NCBI Taxonomy" id="1661"/>
    <lineage>
        <taxon>Bacteria</taxon>
        <taxon>Bacillati</taxon>
        <taxon>Actinomycetota</taxon>
        <taxon>Actinomycetes</taxon>
        <taxon>Actinomycetales</taxon>
        <taxon>Actinomycetaceae</taxon>
        <taxon>Trueperella</taxon>
    </lineage>
</organism>
<dbReference type="GO" id="GO:0006352">
    <property type="term" value="P:DNA-templated transcription initiation"/>
    <property type="evidence" value="ECO:0007669"/>
    <property type="project" value="InterPro"/>
</dbReference>